<sequence length="130" mass="14498">MAGLSSLISPLSEQQPAEIRPTSIEVAWPVMAGLGVRVLTSRFEAARSLSFWDHGQMTRATPELPPHSRSFHTTPAGGSWSTAYDLDCNRPHTRRIFSEIRFRTWNLPPPEADTSPLGNHSPYTVTEKEL</sequence>
<proteinExistence type="predicted"/>
<keyword evidence="6" id="KW-1185">Reference proteome</keyword>
<dbReference type="Proteomes" id="UP000499080">
    <property type="component" value="Unassembled WGS sequence"/>
</dbReference>
<dbReference type="EMBL" id="BGPR01079025">
    <property type="protein sequence ID" value="GBL72727.1"/>
    <property type="molecule type" value="Genomic_DNA"/>
</dbReference>
<protein>
    <submittedName>
        <fullName evidence="3">Uncharacterized protein</fullName>
    </submittedName>
</protein>
<gene>
    <name evidence="4" type="ORF">AVEN_124009_1</name>
    <name evidence="3" type="ORF">AVEN_127039_1</name>
    <name evidence="5" type="ORF">AVEN_145677_1</name>
    <name evidence="2" type="ORF">AVEN_197180_1</name>
</gene>
<accession>A0A4Y1ZZ03</accession>
<dbReference type="AlphaFoldDB" id="A0A4Y1ZZ03"/>
<evidence type="ECO:0000313" key="6">
    <source>
        <dbReference type="Proteomes" id="UP000499080"/>
    </source>
</evidence>
<comment type="caution">
    <text evidence="3">The sequence shown here is derived from an EMBL/GenBank/DDBJ whole genome shotgun (WGS) entry which is preliminary data.</text>
</comment>
<evidence type="ECO:0000256" key="1">
    <source>
        <dbReference type="SAM" id="MobiDB-lite"/>
    </source>
</evidence>
<organism evidence="3 6">
    <name type="scientific">Araneus ventricosus</name>
    <name type="common">Orbweaver spider</name>
    <name type="synonym">Epeira ventricosa</name>
    <dbReference type="NCBI Taxonomy" id="182803"/>
    <lineage>
        <taxon>Eukaryota</taxon>
        <taxon>Metazoa</taxon>
        <taxon>Ecdysozoa</taxon>
        <taxon>Arthropoda</taxon>
        <taxon>Chelicerata</taxon>
        <taxon>Arachnida</taxon>
        <taxon>Araneae</taxon>
        <taxon>Araneomorphae</taxon>
        <taxon>Entelegynae</taxon>
        <taxon>Araneoidea</taxon>
        <taxon>Araneidae</taxon>
        <taxon>Araneus</taxon>
    </lineage>
</organism>
<evidence type="ECO:0000313" key="5">
    <source>
        <dbReference type="EMBL" id="GBL73267.1"/>
    </source>
</evidence>
<evidence type="ECO:0000313" key="2">
    <source>
        <dbReference type="EMBL" id="GBL72727.1"/>
    </source>
</evidence>
<dbReference type="EMBL" id="BGPR01079154">
    <property type="protein sequence ID" value="GBL73267.1"/>
    <property type="molecule type" value="Genomic_DNA"/>
</dbReference>
<evidence type="ECO:0000313" key="3">
    <source>
        <dbReference type="EMBL" id="GBL72732.1"/>
    </source>
</evidence>
<reference evidence="3 6" key="1">
    <citation type="journal article" date="2019" name="Sci. Rep.">
        <title>Orb-weaving spider Araneus ventricosus genome elucidates the spidroin gene catalogue.</title>
        <authorList>
            <person name="Kono N."/>
            <person name="Nakamura H."/>
            <person name="Ohtoshi R."/>
            <person name="Moran D.A.P."/>
            <person name="Shinohara A."/>
            <person name="Yoshida Y."/>
            <person name="Fujiwara M."/>
            <person name="Mori M."/>
            <person name="Tomita M."/>
            <person name="Arakawa K."/>
        </authorList>
    </citation>
    <scope>NUCLEOTIDE SEQUENCE [LARGE SCALE GENOMIC DNA]</scope>
</reference>
<name>A0A4Y1ZZ03_ARAVE</name>
<dbReference type="EMBL" id="BGPR01079153">
    <property type="protein sequence ID" value="GBL73259.1"/>
    <property type="molecule type" value="Genomic_DNA"/>
</dbReference>
<evidence type="ECO:0000313" key="4">
    <source>
        <dbReference type="EMBL" id="GBL73259.1"/>
    </source>
</evidence>
<dbReference type="EMBL" id="BGPR01079026">
    <property type="protein sequence ID" value="GBL72732.1"/>
    <property type="molecule type" value="Genomic_DNA"/>
</dbReference>
<feature type="region of interest" description="Disordered" evidence="1">
    <location>
        <begin position="108"/>
        <end position="130"/>
    </location>
</feature>